<dbReference type="Pfam" id="PF01740">
    <property type="entry name" value="STAS"/>
    <property type="match status" value="1"/>
</dbReference>
<dbReference type="SUPFAM" id="SSF52091">
    <property type="entry name" value="SpoIIaa-like"/>
    <property type="match status" value="1"/>
</dbReference>
<reference evidence="7 8" key="1">
    <citation type="submission" date="2019-06" db="EMBL/GenBank/DDBJ databases">
        <title>Sequencing the genomes of 1000 actinobacteria strains.</title>
        <authorList>
            <person name="Klenk H.-P."/>
        </authorList>
    </citation>
    <scope>NUCLEOTIDE SEQUENCE [LARGE SCALE GENOMIC DNA]</scope>
    <source>
        <strain evidence="7 8">DSM 45511</strain>
    </source>
</reference>
<evidence type="ECO:0000256" key="2">
    <source>
        <dbReference type="ARBA" id="ARBA00022692"/>
    </source>
</evidence>
<dbReference type="RefSeq" id="WP_142103748.1">
    <property type="nucleotide sequence ID" value="NZ_VFPH01000002.1"/>
</dbReference>
<evidence type="ECO:0000256" key="3">
    <source>
        <dbReference type="ARBA" id="ARBA00022989"/>
    </source>
</evidence>
<dbReference type="PANTHER" id="PTHR11814">
    <property type="entry name" value="SULFATE TRANSPORTER"/>
    <property type="match status" value="1"/>
</dbReference>
<name>A0A543FST7_9PSEU</name>
<dbReference type="CDD" id="cd07042">
    <property type="entry name" value="STAS_SulP_like_sulfate_transporter"/>
    <property type="match status" value="1"/>
</dbReference>
<dbReference type="Gene3D" id="3.30.750.24">
    <property type="entry name" value="STAS domain"/>
    <property type="match status" value="1"/>
</dbReference>
<feature type="domain" description="STAS" evidence="6">
    <location>
        <begin position="445"/>
        <end position="560"/>
    </location>
</feature>
<feature type="transmembrane region" description="Helical" evidence="5">
    <location>
        <begin position="107"/>
        <end position="124"/>
    </location>
</feature>
<sequence>MSAPRWSGIGTGLRPGLAAIRHGDRPGVRADTVAGITVAAYLVPQVLAYAQVAGLAPVTGLWAAAAALAVYAVLGSSRQLSVGPESTTALMTAITIAPLAAGDPHRYAALAAALALLVGGICLLGRTARLGFLADLLSRPVLVGYLAGIALIMISGQLENVTGVPTEGDTFLAELVSFVGGIGEVHVPTLVLSIAVLAFLLAVGALLPRVPGPLLAVLLAAAGTALLSLDRLGVQVVGAVPSGLPVPALPAVSAADLANLLLPALGVTIVAYSDNVLTGRAFATKGGYPVDANQEMLALGGANVASGLLHGFPVSSSGSRTAIGDSLGARSQLSSVITVLAVLVVLVVGGPVLATFPMAALGALVVYAALRLIDVAEFRRFARFRRSELALALVSAAAVLTVGVLYGVLAAVGLSILDLLRKVSRPHDGILGFVPGLAGMHDVDDYPDATTEPGLVVYRYDAPLCFANAEDFRRRALAAVDTADPPAEWLVLNTEAIIELDVTAADALHALCDELHRRGVVPALARVKQDLLVYLDGSGLRERIGDDRIFPTLPTAVAAFREAQAPTPADPS</sequence>
<dbReference type="InterPro" id="IPR036513">
    <property type="entry name" value="STAS_dom_sf"/>
</dbReference>
<dbReference type="Proteomes" id="UP000319818">
    <property type="component" value="Unassembled WGS sequence"/>
</dbReference>
<evidence type="ECO:0000256" key="5">
    <source>
        <dbReference type="SAM" id="Phobius"/>
    </source>
</evidence>
<feature type="transmembrane region" description="Helical" evidence="5">
    <location>
        <begin position="389"/>
        <end position="417"/>
    </location>
</feature>
<organism evidence="7 8">
    <name type="scientific">Pseudonocardia cypriaca</name>
    <dbReference type="NCBI Taxonomy" id="882449"/>
    <lineage>
        <taxon>Bacteria</taxon>
        <taxon>Bacillati</taxon>
        <taxon>Actinomycetota</taxon>
        <taxon>Actinomycetes</taxon>
        <taxon>Pseudonocardiales</taxon>
        <taxon>Pseudonocardiaceae</taxon>
        <taxon>Pseudonocardia</taxon>
    </lineage>
</organism>
<dbReference type="InterPro" id="IPR011547">
    <property type="entry name" value="SLC26A/SulP_dom"/>
</dbReference>
<dbReference type="Pfam" id="PF00916">
    <property type="entry name" value="Sulfate_transp"/>
    <property type="match status" value="1"/>
</dbReference>
<dbReference type="GO" id="GO:0016020">
    <property type="term" value="C:membrane"/>
    <property type="evidence" value="ECO:0007669"/>
    <property type="project" value="UniProtKB-SubCell"/>
</dbReference>
<feature type="transmembrane region" description="Helical" evidence="5">
    <location>
        <begin position="48"/>
        <end position="74"/>
    </location>
</feature>
<dbReference type="PROSITE" id="PS50801">
    <property type="entry name" value="STAS"/>
    <property type="match status" value="1"/>
</dbReference>
<dbReference type="InterPro" id="IPR001902">
    <property type="entry name" value="SLC26A/SulP_fam"/>
</dbReference>
<evidence type="ECO:0000259" key="6">
    <source>
        <dbReference type="PROSITE" id="PS50801"/>
    </source>
</evidence>
<dbReference type="EMBL" id="VFPH01000002">
    <property type="protein sequence ID" value="TQM36895.1"/>
    <property type="molecule type" value="Genomic_DNA"/>
</dbReference>
<keyword evidence="4 5" id="KW-0472">Membrane</keyword>
<feature type="transmembrane region" description="Helical" evidence="5">
    <location>
        <begin position="175"/>
        <end position="203"/>
    </location>
</feature>
<keyword evidence="2 5" id="KW-0812">Transmembrane</keyword>
<comment type="subcellular location">
    <subcellularLocation>
        <location evidence="1">Membrane</location>
        <topology evidence="1">Multi-pass membrane protein</topology>
    </subcellularLocation>
</comment>
<dbReference type="InterPro" id="IPR002645">
    <property type="entry name" value="STAS_dom"/>
</dbReference>
<feature type="transmembrane region" description="Helical" evidence="5">
    <location>
        <begin position="210"/>
        <end position="229"/>
    </location>
</feature>
<proteinExistence type="predicted"/>
<feature type="transmembrane region" description="Helical" evidence="5">
    <location>
        <begin position="81"/>
        <end position="101"/>
    </location>
</feature>
<dbReference type="NCBIfam" id="TIGR00815">
    <property type="entry name" value="sulP"/>
    <property type="match status" value="1"/>
</dbReference>
<feature type="transmembrane region" description="Helical" evidence="5">
    <location>
        <begin position="136"/>
        <end position="155"/>
    </location>
</feature>
<keyword evidence="3 5" id="KW-1133">Transmembrane helix</keyword>
<gene>
    <name evidence="7" type="ORF">FB388_4082</name>
</gene>
<dbReference type="AlphaFoldDB" id="A0A543FST7"/>
<comment type="caution">
    <text evidence="7">The sequence shown here is derived from an EMBL/GenBank/DDBJ whole genome shotgun (WGS) entry which is preliminary data.</text>
</comment>
<keyword evidence="8" id="KW-1185">Reference proteome</keyword>
<evidence type="ECO:0000256" key="1">
    <source>
        <dbReference type="ARBA" id="ARBA00004141"/>
    </source>
</evidence>
<dbReference type="OrthoDB" id="9769739at2"/>
<evidence type="ECO:0000313" key="7">
    <source>
        <dbReference type="EMBL" id="TQM36895.1"/>
    </source>
</evidence>
<dbReference type="GO" id="GO:0055085">
    <property type="term" value="P:transmembrane transport"/>
    <property type="evidence" value="ECO:0007669"/>
    <property type="project" value="InterPro"/>
</dbReference>
<accession>A0A543FST7</accession>
<protein>
    <submittedName>
        <fullName evidence="7">High affinity sulfate transporter 1</fullName>
    </submittedName>
</protein>
<evidence type="ECO:0000256" key="4">
    <source>
        <dbReference type="ARBA" id="ARBA00023136"/>
    </source>
</evidence>
<feature type="transmembrane region" description="Helical" evidence="5">
    <location>
        <begin position="336"/>
        <end position="369"/>
    </location>
</feature>
<evidence type="ECO:0000313" key="8">
    <source>
        <dbReference type="Proteomes" id="UP000319818"/>
    </source>
</evidence>